<comment type="caution">
    <text evidence="8">The sequence shown here is derived from an EMBL/GenBank/DDBJ whole genome shotgun (WGS) entry which is preliminary data.</text>
</comment>
<evidence type="ECO:0000256" key="4">
    <source>
        <dbReference type="ARBA" id="ARBA00023004"/>
    </source>
</evidence>
<organism evidence="8 9">
    <name type="scientific">Paenibacillus profundus</name>
    <dbReference type="NCBI Taxonomy" id="1173085"/>
    <lineage>
        <taxon>Bacteria</taxon>
        <taxon>Bacillati</taxon>
        <taxon>Bacillota</taxon>
        <taxon>Bacilli</taxon>
        <taxon>Bacillales</taxon>
        <taxon>Paenibacillaceae</taxon>
        <taxon>Paenibacillus</taxon>
    </lineage>
</organism>
<keyword evidence="6" id="KW-0534">Nitrate assimilation</keyword>
<accession>A0ABS8YJM9</accession>
<dbReference type="PROSITE" id="PS51296">
    <property type="entry name" value="RIESKE"/>
    <property type="match status" value="1"/>
</dbReference>
<feature type="domain" description="Rieske" evidence="7">
    <location>
        <begin position="7"/>
        <end position="103"/>
    </location>
</feature>
<sequence length="106" mass="11770">MNREAAWVAVGKQDDFMPRVGRVILINGVEVAVFRTTEAVYAIENRSPHPKGGPLSEGIVSGHYLYDPLHDWKIDLRDGCVQAPDTGQARTFAVRVEEDSVYIAVM</sequence>
<keyword evidence="4" id="KW-0408">Iron</keyword>
<evidence type="ECO:0000259" key="7">
    <source>
        <dbReference type="PROSITE" id="PS51296"/>
    </source>
</evidence>
<dbReference type="SUPFAM" id="SSF50022">
    <property type="entry name" value="ISP domain"/>
    <property type="match status" value="1"/>
</dbReference>
<name>A0ABS8YJM9_9BACL</name>
<evidence type="ECO:0000256" key="1">
    <source>
        <dbReference type="ARBA" id="ARBA00022714"/>
    </source>
</evidence>
<dbReference type="InterPro" id="IPR012748">
    <property type="entry name" value="Rieske-like_NirD"/>
</dbReference>
<keyword evidence="2" id="KW-0479">Metal-binding</keyword>
<evidence type="ECO:0000313" key="9">
    <source>
        <dbReference type="Proteomes" id="UP001199916"/>
    </source>
</evidence>
<evidence type="ECO:0000256" key="2">
    <source>
        <dbReference type="ARBA" id="ARBA00022723"/>
    </source>
</evidence>
<dbReference type="Gene3D" id="2.102.10.10">
    <property type="entry name" value="Rieske [2Fe-2S] iron-sulphur domain"/>
    <property type="match status" value="1"/>
</dbReference>
<dbReference type="EMBL" id="JAJNBZ010000010">
    <property type="protein sequence ID" value="MCE5170550.1"/>
    <property type="molecule type" value="Genomic_DNA"/>
</dbReference>
<dbReference type="InterPro" id="IPR017941">
    <property type="entry name" value="Rieske_2Fe-2S"/>
</dbReference>
<keyword evidence="5" id="KW-0411">Iron-sulfur</keyword>
<dbReference type="PANTHER" id="PTHR21496">
    <property type="entry name" value="FERREDOXIN-RELATED"/>
    <property type="match status" value="1"/>
</dbReference>
<dbReference type="Pfam" id="PF13806">
    <property type="entry name" value="Rieske_2"/>
    <property type="match status" value="1"/>
</dbReference>
<dbReference type="CDD" id="cd03530">
    <property type="entry name" value="Rieske_NirD_small_Bacillus"/>
    <property type="match status" value="1"/>
</dbReference>
<evidence type="ECO:0000256" key="6">
    <source>
        <dbReference type="ARBA" id="ARBA00023063"/>
    </source>
</evidence>
<dbReference type="InterPro" id="IPR036922">
    <property type="entry name" value="Rieske_2Fe-2S_sf"/>
</dbReference>
<keyword evidence="1" id="KW-0001">2Fe-2S</keyword>
<dbReference type="PANTHER" id="PTHR21496:SF23">
    <property type="entry name" value="3-PHENYLPROPIONATE_CINNAMIC ACID DIOXYGENASE FERREDOXIN SUBUNIT"/>
    <property type="match status" value="1"/>
</dbReference>
<evidence type="ECO:0000256" key="3">
    <source>
        <dbReference type="ARBA" id="ARBA00023002"/>
    </source>
</evidence>
<evidence type="ECO:0000313" key="8">
    <source>
        <dbReference type="EMBL" id="MCE5170550.1"/>
    </source>
</evidence>
<protein>
    <submittedName>
        <fullName evidence="8">Nitrite reductase small subunit NirD</fullName>
    </submittedName>
</protein>
<keyword evidence="9" id="KW-1185">Reference proteome</keyword>
<proteinExistence type="predicted"/>
<evidence type="ECO:0000256" key="5">
    <source>
        <dbReference type="ARBA" id="ARBA00023014"/>
    </source>
</evidence>
<gene>
    <name evidence="8" type="primary">nirD</name>
    <name evidence="8" type="ORF">LQV63_14635</name>
</gene>
<keyword evidence="3" id="KW-0560">Oxidoreductase</keyword>
<dbReference type="NCBIfam" id="TIGR02378">
    <property type="entry name" value="nirD_assim_sml"/>
    <property type="match status" value="1"/>
</dbReference>
<dbReference type="PROSITE" id="PS51300">
    <property type="entry name" value="NIRD"/>
    <property type="match status" value="1"/>
</dbReference>
<reference evidence="8 9" key="1">
    <citation type="submission" date="2021-11" db="EMBL/GenBank/DDBJ databases">
        <title>Draft genome sequence of Paenibacillus profundus YoMME, a new Gram-positive bacteria with exoelectrogenic properties.</title>
        <authorList>
            <person name="Hubenova Y."/>
            <person name="Hubenova E."/>
            <person name="Manasiev Y."/>
            <person name="Peykov S."/>
            <person name="Mitov M."/>
        </authorList>
    </citation>
    <scope>NUCLEOTIDE SEQUENCE [LARGE SCALE GENOMIC DNA]</scope>
    <source>
        <strain evidence="8 9">YoMME</strain>
    </source>
</reference>
<dbReference type="Proteomes" id="UP001199916">
    <property type="component" value="Unassembled WGS sequence"/>
</dbReference>